<organism evidence="1 2">
    <name type="scientific">Enterocloster bolteae (strain ATCC BAA-613 / DSM 15670 / CCUG 46953 / JCM 12243 / WAL 16351)</name>
    <name type="common">Clostridium bolteae</name>
    <dbReference type="NCBI Taxonomy" id="411902"/>
    <lineage>
        <taxon>Bacteria</taxon>
        <taxon>Bacillati</taxon>
        <taxon>Bacillota</taxon>
        <taxon>Clostridia</taxon>
        <taxon>Lachnospirales</taxon>
        <taxon>Lachnospiraceae</taxon>
        <taxon>Enterocloster</taxon>
    </lineage>
</organism>
<dbReference type="EMBL" id="ABCC02000021">
    <property type="protein sequence ID" value="EDP17685.1"/>
    <property type="molecule type" value="Genomic_DNA"/>
</dbReference>
<evidence type="ECO:0000313" key="1">
    <source>
        <dbReference type="EMBL" id="EDP17685.1"/>
    </source>
</evidence>
<dbReference type="HOGENOM" id="CLU_3326476_0_0_9"/>
<dbReference type="AlphaFoldDB" id="A8RMI9"/>
<protein>
    <submittedName>
        <fullName evidence="1">Uncharacterized protein</fullName>
    </submittedName>
</protein>
<sequence length="38" mass="4475">MAYPPVFVCIFLKWKRLVNFLTYMIIAEGQGKGNYEFS</sequence>
<reference evidence="1 2" key="2">
    <citation type="submission" date="2007-09" db="EMBL/GenBank/DDBJ databases">
        <title>Draft genome sequence of Clostridium bolteae (ATCC BAA-613).</title>
        <authorList>
            <person name="Sudarsanam P."/>
            <person name="Ley R."/>
            <person name="Guruge J."/>
            <person name="Turnbaugh P.J."/>
            <person name="Mahowald M."/>
            <person name="Liep D."/>
            <person name="Gordon J."/>
        </authorList>
    </citation>
    <scope>NUCLEOTIDE SEQUENCE [LARGE SCALE GENOMIC DNA]</scope>
    <source>
        <strain evidence="2">ATCC BAA-613 / DSM 15670 / CCUG 46953 / JCM 12243 / WAL 16351</strain>
    </source>
</reference>
<dbReference type="PaxDb" id="411902-CLOBOL_01925"/>
<name>A8RMI9_ENTBW</name>
<accession>A8RMI9</accession>
<comment type="caution">
    <text evidence="1">The sequence shown here is derived from an EMBL/GenBank/DDBJ whole genome shotgun (WGS) entry which is preliminary data.</text>
</comment>
<reference evidence="1 2" key="1">
    <citation type="submission" date="2007-08" db="EMBL/GenBank/DDBJ databases">
        <authorList>
            <person name="Fulton L."/>
            <person name="Clifton S."/>
            <person name="Fulton B."/>
            <person name="Xu J."/>
            <person name="Minx P."/>
            <person name="Pepin K.H."/>
            <person name="Johnson M."/>
            <person name="Thiruvilangam P."/>
            <person name="Bhonagiri V."/>
            <person name="Nash W.E."/>
            <person name="Mardis E.R."/>
            <person name="Wilson R.K."/>
        </authorList>
    </citation>
    <scope>NUCLEOTIDE SEQUENCE [LARGE SCALE GENOMIC DNA]</scope>
    <source>
        <strain evidence="2">ATCC BAA-613 / DSM 15670 / CCUG 46953 / JCM 12243 / WAL 16351</strain>
    </source>
</reference>
<dbReference type="Proteomes" id="UP000005396">
    <property type="component" value="Unassembled WGS sequence"/>
</dbReference>
<evidence type="ECO:0000313" key="2">
    <source>
        <dbReference type="Proteomes" id="UP000005396"/>
    </source>
</evidence>
<gene>
    <name evidence="1" type="ORF">CLOBOL_01925</name>
</gene>
<proteinExistence type="predicted"/>